<comment type="caution">
    <text evidence="13">The sequence shown here is derived from an EMBL/GenBank/DDBJ whole genome shotgun (WGS) entry which is preliminary data.</text>
</comment>
<dbReference type="InterPro" id="IPR012910">
    <property type="entry name" value="Plug_dom"/>
</dbReference>
<evidence type="ECO:0000313" key="13">
    <source>
        <dbReference type="EMBL" id="PKD42783.1"/>
    </source>
</evidence>
<dbReference type="SUPFAM" id="SSF56935">
    <property type="entry name" value="Porins"/>
    <property type="match status" value="1"/>
</dbReference>
<keyword evidence="14" id="KW-1185">Reference proteome</keyword>
<dbReference type="PANTHER" id="PTHR30069:SF40">
    <property type="entry name" value="TONB-DEPENDENT RECEPTOR NMB0964-RELATED"/>
    <property type="match status" value="1"/>
</dbReference>
<evidence type="ECO:0000256" key="4">
    <source>
        <dbReference type="ARBA" id="ARBA00022692"/>
    </source>
</evidence>
<dbReference type="Proteomes" id="UP000233398">
    <property type="component" value="Unassembled WGS sequence"/>
</dbReference>
<evidence type="ECO:0000256" key="3">
    <source>
        <dbReference type="ARBA" id="ARBA00022452"/>
    </source>
</evidence>
<feature type="domain" description="TonB-dependent receptor plug" evidence="12">
    <location>
        <begin position="135"/>
        <end position="235"/>
    </location>
</feature>
<dbReference type="InterPro" id="IPR008969">
    <property type="entry name" value="CarboxyPept-like_regulatory"/>
</dbReference>
<keyword evidence="6 8" id="KW-0472">Membrane</keyword>
<dbReference type="PROSITE" id="PS52016">
    <property type="entry name" value="TONB_DEPENDENT_REC_3"/>
    <property type="match status" value="1"/>
</dbReference>
<dbReference type="InterPro" id="IPR037066">
    <property type="entry name" value="Plug_dom_sf"/>
</dbReference>
<keyword evidence="10" id="KW-1133">Transmembrane helix</keyword>
<dbReference type="SUPFAM" id="SSF49464">
    <property type="entry name" value="Carboxypeptidase regulatory domain-like"/>
    <property type="match status" value="1"/>
</dbReference>
<dbReference type="InterPro" id="IPR039426">
    <property type="entry name" value="TonB-dep_rcpt-like"/>
</dbReference>
<dbReference type="PANTHER" id="PTHR30069">
    <property type="entry name" value="TONB-DEPENDENT OUTER MEMBRANE RECEPTOR"/>
    <property type="match status" value="1"/>
</dbReference>
<evidence type="ECO:0000259" key="12">
    <source>
        <dbReference type="Pfam" id="PF07715"/>
    </source>
</evidence>
<evidence type="ECO:0000256" key="9">
    <source>
        <dbReference type="RuleBase" id="RU003357"/>
    </source>
</evidence>
<keyword evidence="7 8" id="KW-0998">Cell outer membrane</keyword>
<name>A0A2N0VF20_9BACT</name>
<accession>A0A2N0VF20</accession>
<keyword evidence="4 8" id="KW-0812">Transmembrane</keyword>
<dbReference type="InterPro" id="IPR000531">
    <property type="entry name" value="Beta-barrel_TonB"/>
</dbReference>
<dbReference type="Pfam" id="PF07715">
    <property type="entry name" value="Plug"/>
    <property type="match status" value="1"/>
</dbReference>
<protein>
    <recommendedName>
        <fullName evidence="15">TonB-dependent receptor</fullName>
    </recommendedName>
</protein>
<dbReference type="CDD" id="cd01347">
    <property type="entry name" value="ligand_gated_channel"/>
    <property type="match status" value="1"/>
</dbReference>
<dbReference type="GO" id="GO:0044718">
    <property type="term" value="P:siderophore transmembrane transport"/>
    <property type="evidence" value="ECO:0007669"/>
    <property type="project" value="TreeGrafter"/>
</dbReference>
<dbReference type="Pfam" id="PF00593">
    <property type="entry name" value="TonB_dep_Rec_b-barrel"/>
    <property type="match status" value="1"/>
</dbReference>
<dbReference type="Gene3D" id="2.60.40.1120">
    <property type="entry name" value="Carboxypeptidase-like, regulatory domain"/>
    <property type="match status" value="1"/>
</dbReference>
<evidence type="ECO:0000259" key="11">
    <source>
        <dbReference type="Pfam" id="PF00593"/>
    </source>
</evidence>
<dbReference type="OrthoDB" id="9795928at2"/>
<evidence type="ECO:0000256" key="10">
    <source>
        <dbReference type="SAM" id="Phobius"/>
    </source>
</evidence>
<evidence type="ECO:0008006" key="15">
    <source>
        <dbReference type="Google" id="ProtNLM"/>
    </source>
</evidence>
<evidence type="ECO:0000256" key="7">
    <source>
        <dbReference type="ARBA" id="ARBA00023237"/>
    </source>
</evidence>
<organism evidence="13 14">
    <name type="scientific">Rhodohalobacter barkolensis</name>
    <dbReference type="NCBI Taxonomy" id="2053187"/>
    <lineage>
        <taxon>Bacteria</taxon>
        <taxon>Pseudomonadati</taxon>
        <taxon>Balneolota</taxon>
        <taxon>Balneolia</taxon>
        <taxon>Balneolales</taxon>
        <taxon>Balneolaceae</taxon>
        <taxon>Rhodohalobacter</taxon>
    </lineage>
</organism>
<keyword evidence="3 8" id="KW-1134">Transmembrane beta strand</keyword>
<evidence type="ECO:0000313" key="14">
    <source>
        <dbReference type="Proteomes" id="UP000233398"/>
    </source>
</evidence>
<comment type="subcellular location">
    <subcellularLocation>
        <location evidence="1 8">Cell outer membrane</location>
        <topology evidence="1 8">Multi-pass membrane protein</topology>
    </subcellularLocation>
</comment>
<reference evidence="13 14" key="1">
    <citation type="submission" date="2017-11" db="EMBL/GenBank/DDBJ databases">
        <title>Rhodohalobacter 15182 sp. nov., isolated from a salt lake.</title>
        <authorList>
            <person name="Han S."/>
        </authorList>
    </citation>
    <scope>NUCLEOTIDE SEQUENCE [LARGE SCALE GENOMIC DNA]</scope>
    <source>
        <strain evidence="13 14">15182</strain>
    </source>
</reference>
<dbReference type="GO" id="GO:0015344">
    <property type="term" value="F:siderophore uptake transmembrane transporter activity"/>
    <property type="evidence" value="ECO:0007669"/>
    <property type="project" value="TreeGrafter"/>
</dbReference>
<evidence type="ECO:0000256" key="2">
    <source>
        <dbReference type="ARBA" id="ARBA00022448"/>
    </source>
</evidence>
<dbReference type="Gene3D" id="2.40.170.20">
    <property type="entry name" value="TonB-dependent receptor, beta-barrel domain"/>
    <property type="match status" value="1"/>
</dbReference>
<keyword evidence="2 8" id="KW-0813">Transport</keyword>
<dbReference type="EMBL" id="PISP01000005">
    <property type="protein sequence ID" value="PKD42783.1"/>
    <property type="molecule type" value="Genomic_DNA"/>
</dbReference>
<comment type="similarity">
    <text evidence="8 9">Belongs to the TonB-dependent receptor family.</text>
</comment>
<evidence type="ECO:0000256" key="6">
    <source>
        <dbReference type="ARBA" id="ARBA00023136"/>
    </source>
</evidence>
<feature type="domain" description="TonB-dependent receptor-like beta-barrel" evidence="11">
    <location>
        <begin position="369"/>
        <end position="715"/>
    </location>
</feature>
<evidence type="ECO:0000256" key="1">
    <source>
        <dbReference type="ARBA" id="ARBA00004571"/>
    </source>
</evidence>
<dbReference type="GO" id="GO:0009279">
    <property type="term" value="C:cell outer membrane"/>
    <property type="evidence" value="ECO:0007669"/>
    <property type="project" value="UniProtKB-SubCell"/>
</dbReference>
<sequence>MSSNHKMNFTVSVMIFIVNIILLSGIEISEANPVDLDLSGKIVEESTSEPIPGATVILAEDDLGISADRNGEFEFTDLEEGVYTLIISSVGFKTVNRKVEFPAENNLLIEMEIETIQSDDVIVTSSPIGRNIQYQPAQSLNAEMLQQKAAPSLGEILDGTPGVTTRSFGSAPARPVIRGFDGDRVLVMQNGERMGDLSGTAVDHAVALDPLAMDRVEVIRGPASLLYGSSAIGGVVNMFSNDMPREWENGTSSSMASHASTVNKMGAGLLRTQYGTDRFAVTGRMIYRDGGDLSTPDGRLSDTAIQNISFGGGVGYRIGDFETGLSISGMDYTYGLPESIDDPNESIEIRMNRTNFQSISTMKLSRFIDHAELRLHISDYKHDEFEIGRQDEEITENIGISFAQQSLSSSLVLRHRPVGKLEGAVGLSFNYSEIEVGGGDALTPNANGYFVAGYLYEELSLTNSLTLKAGTRLEFKETFVTTNELFTNAADFENRTDLIVSGAVGLNYSPSSNWTAGLQFARAYRTPTIEELYSFAPHAAAGSFDIGDASLKNEFSLGADTFVEYSSNRVSGQFSLFANKIDHFVDFSPTRETHQPSGLPVFEYRSKDALMYGFEFTTDMRLSDNWIASLGFDYVRGRERSGDRDNLTFIPPFRTSIEVKYDNGSFYAGPRVRVVNKQKKVAPNEEPTDGYLLIGADAGYRFGKGLTFSLRLDNLLNERYRDHLSRVENRDAPMPGRNLNVMLRWEF</sequence>
<keyword evidence="5 9" id="KW-0798">TonB box</keyword>
<dbReference type="Gene3D" id="2.170.130.10">
    <property type="entry name" value="TonB-dependent receptor, plug domain"/>
    <property type="match status" value="1"/>
</dbReference>
<dbReference type="AlphaFoldDB" id="A0A2N0VF20"/>
<feature type="transmembrane region" description="Helical" evidence="10">
    <location>
        <begin position="7"/>
        <end position="26"/>
    </location>
</feature>
<gene>
    <name evidence="13" type="ORF">CWD77_13090</name>
</gene>
<evidence type="ECO:0000256" key="8">
    <source>
        <dbReference type="PROSITE-ProRule" id="PRU01360"/>
    </source>
</evidence>
<evidence type="ECO:0000256" key="5">
    <source>
        <dbReference type="ARBA" id="ARBA00023077"/>
    </source>
</evidence>
<proteinExistence type="inferred from homology"/>
<dbReference type="InterPro" id="IPR036942">
    <property type="entry name" value="Beta-barrel_TonB_sf"/>
</dbReference>
<dbReference type="RefSeq" id="WP_101074033.1">
    <property type="nucleotide sequence ID" value="NZ_PISP01000005.1"/>
</dbReference>
<dbReference type="Pfam" id="PF13715">
    <property type="entry name" value="CarbopepD_reg_2"/>
    <property type="match status" value="1"/>
</dbReference>